<gene>
    <name evidence="3" type="primary">LOC107460681</name>
</gene>
<protein>
    <submittedName>
        <fullName evidence="3">Uncharacterized protein LOC107460681</fullName>
    </submittedName>
</protein>
<reference evidence="2" key="1">
    <citation type="journal article" date="2016" name="Nat. Genet.">
        <title>The genome sequences of Arachis duranensis and Arachis ipaensis, the diploid ancestors of cultivated peanut.</title>
        <authorList>
            <person name="Bertioli D.J."/>
            <person name="Cannon S.B."/>
            <person name="Froenicke L."/>
            <person name="Huang G."/>
            <person name="Farmer A.D."/>
            <person name="Cannon E.K."/>
            <person name="Liu X."/>
            <person name="Gao D."/>
            <person name="Clevenger J."/>
            <person name="Dash S."/>
            <person name="Ren L."/>
            <person name="Moretzsohn M.C."/>
            <person name="Shirasawa K."/>
            <person name="Huang W."/>
            <person name="Vidigal B."/>
            <person name="Abernathy B."/>
            <person name="Chu Y."/>
            <person name="Niederhuth C.E."/>
            <person name="Umale P."/>
            <person name="Araujo A.C."/>
            <person name="Kozik A."/>
            <person name="Kim K.D."/>
            <person name="Burow M.D."/>
            <person name="Varshney R.K."/>
            <person name="Wang X."/>
            <person name="Zhang X."/>
            <person name="Barkley N."/>
            <person name="Guimaraes P.M."/>
            <person name="Isobe S."/>
            <person name="Guo B."/>
            <person name="Liao B."/>
            <person name="Stalker H.T."/>
            <person name="Schmitz R.J."/>
            <person name="Scheffler B.E."/>
            <person name="Leal-Bertioli S.C."/>
            <person name="Xun X."/>
            <person name="Jackson S.A."/>
            <person name="Michelmore R."/>
            <person name="Ozias-Akins P."/>
        </authorList>
    </citation>
    <scope>NUCLEOTIDE SEQUENCE [LARGE SCALE GENOMIC DNA]</scope>
    <source>
        <strain evidence="2">cv. V14167</strain>
    </source>
</reference>
<accession>A0A6P4BA65</accession>
<evidence type="ECO:0000256" key="1">
    <source>
        <dbReference type="SAM" id="MobiDB-lite"/>
    </source>
</evidence>
<feature type="compositionally biased region" description="Polar residues" evidence="1">
    <location>
        <begin position="310"/>
        <end position="329"/>
    </location>
</feature>
<keyword evidence="2" id="KW-1185">Reference proteome</keyword>
<reference evidence="3" key="2">
    <citation type="submission" date="2025-08" db="UniProtKB">
        <authorList>
            <consortium name="RefSeq"/>
        </authorList>
    </citation>
    <scope>IDENTIFICATION</scope>
    <source>
        <tissue evidence="3">Whole plant</tissue>
    </source>
</reference>
<dbReference type="RefSeq" id="XP_015934551.1">
    <property type="nucleotide sequence ID" value="XM_016079065.1"/>
</dbReference>
<feature type="region of interest" description="Disordered" evidence="1">
    <location>
        <begin position="268"/>
        <end position="287"/>
    </location>
</feature>
<evidence type="ECO:0000313" key="3">
    <source>
        <dbReference type="RefSeq" id="XP_015934551.1"/>
    </source>
</evidence>
<feature type="region of interest" description="Disordered" evidence="1">
    <location>
        <begin position="299"/>
        <end position="329"/>
    </location>
</feature>
<organism evidence="2 3">
    <name type="scientific">Arachis duranensis</name>
    <name type="common">Wild peanut</name>
    <dbReference type="NCBI Taxonomy" id="130453"/>
    <lineage>
        <taxon>Eukaryota</taxon>
        <taxon>Viridiplantae</taxon>
        <taxon>Streptophyta</taxon>
        <taxon>Embryophyta</taxon>
        <taxon>Tracheophyta</taxon>
        <taxon>Spermatophyta</taxon>
        <taxon>Magnoliopsida</taxon>
        <taxon>eudicotyledons</taxon>
        <taxon>Gunneridae</taxon>
        <taxon>Pentapetalae</taxon>
        <taxon>rosids</taxon>
        <taxon>fabids</taxon>
        <taxon>Fabales</taxon>
        <taxon>Fabaceae</taxon>
        <taxon>Papilionoideae</taxon>
        <taxon>50 kb inversion clade</taxon>
        <taxon>dalbergioids sensu lato</taxon>
        <taxon>Dalbergieae</taxon>
        <taxon>Pterocarpus clade</taxon>
        <taxon>Arachis</taxon>
    </lineage>
</organism>
<sequence>MENHGHYLSIRFWKPDFNSEKAEIDKIAACVRLPSLAIEYYEEQMLRQIGNIIGRTLRVDTYTVEKCRDKFVRLCVELDLIELLVAQYAINEVRYLVEYEGIHNICFACRMVEHKKQRCPKKVQNKPPGSTEQQHARMNQEGERMKNQQSREEDRGKKGKGKEVQEEQREAFGLWIIVQKTTRGRKTVKEGVGTVSGVDGETSKNGKKVVSGMKFVILNDEEATNANDGAMGPQEQNMERISIGPNINQNRPQQVEKSPNQNQKLANETPVSALPQPQKSQPNLGQDRLTLNKNLGQETHVSKTSKTHPNKNNTSNICAQVSNPQSNPNTFEHNLELDMEDSFIPETVNTNEEIEYNQEPELPNLNSINTELMVVVAKRVEEQL</sequence>
<dbReference type="InterPro" id="IPR040256">
    <property type="entry name" value="At4g02000-like"/>
</dbReference>
<dbReference type="Proteomes" id="UP000515211">
    <property type="component" value="Chromosome 8"/>
</dbReference>
<dbReference type="PANTHER" id="PTHR31286:SF99">
    <property type="entry name" value="DUF4283 DOMAIN-CONTAINING PROTEIN"/>
    <property type="match status" value="1"/>
</dbReference>
<dbReference type="KEGG" id="adu:107460681"/>
<dbReference type="GeneID" id="107460681"/>
<evidence type="ECO:0000313" key="2">
    <source>
        <dbReference type="Proteomes" id="UP000515211"/>
    </source>
</evidence>
<name>A0A6P4BA65_ARADU</name>
<dbReference type="AlphaFoldDB" id="A0A6P4BA65"/>
<proteinExistence type="predicted"/>
<dbReference type="PANTHER" id="PTHR31286">
    <property type="entry name" value="GLYCINE-RICH CELL WALL STRUCTURAL PROTEIN 1.8-LIKE"/>
    <property type="match status" value="1"/>
</dbReference>
<feature type="region of interest" description="Disordered" evidence="1">
    <location>
        <begin position="118"/>
        <end position="166"/>
    </location>
</feature>
<feature type="compositionally biased region" description="Basic and acidic residues" evidence="1">
    <location>
        <begin position="134"/>
        <end position="166"/>
    </location>
</feature>